<evidence type="ECO:0000313" key="1">
    <source>
        <dbReference type="EMBL" id="KAI3740703.1"/>
    </source>
</evidence>
<proteinExistence type="predicted"/>
<organism evidence="1 2">
    <name type="scientific">Cichorium intybus</name>
    <name type="common">Chicory</name>
    <dbReference type="NCBI Taxonomy" id="13427"/>
    <lineage>
        <taxon>Eukaryota</taxon>
        <taxon>Viridiplantae</taxon>
        <taxon>Streptophyta</taxon>
        <taxon>Embryophyta</taxon>
        <taxon>Tracheophyta</taxon>
        <taxon>Spermatophyta</taxon>
        <taxon>Magnoliopsida</taxon>
        <taxon>eudicotyledons</taxon>
        <taxon>Gunneridae</taxon>
        <taxon>Pentapetalae</taxon>
        <taxon>asterids</taxon>
        <taxon>campanulids</taxon>
        <taxon>Asterales</taxon>
        <taxon>Asteraceae</taxon>
        <taxon>Cichorioideae</taxon>
        <taxon>Cichorieae</taxon>
        <taxon>Cichoriinae</taxon>
        <taxon>Cichorium</taxon>
    </lineage>
</organism>
<dbReference type="EMBL" id="CM042013">
    <property type="protein sequence ID" value="KAI3740703.1"/>
    <property type="molecule type" value="Genomic_DNA"/>
</dbReference>
<keyword evidence="2" id="KW-1185">Reference proteome</keyword>
<evidence type="ECO:0000313" key="2">
    <source>
        <dbReference type="Proteomes" id="UP001055811"/>
    </source>
</evidence>
<name>A0ACB9D2T0_CICIN</name>
<gene>
    <name evidence="1" type="ORF">L2E82_31174</name>
</gene>
<accession>A0ACB9D2T0</accession>
<dbReference type="Proteomes" id="UP001055811">
    <property type="component" value="Linkage Group LG05"/>
</dbReference>
<protein>
    <submittedName>
        <fullName evidence="1">Uncharacterized protein</fullName>
    </submittedName>
</protein>
<sequence>MVIKMPSSDVSADMCSSESLSLTGLVCTQEQYTKSQPPKTPHHPPRQHRKTTKISENDINFEFSYTAKSPKDEQSQVHGNLTMRDILEPRKSGGKTRGISGKKEIGKYKEEKNGGFGHKIVQSITTPCRSCSAVEPSAVVKKTNIVKEI</sequence>
<comment type="caution">
    <text evidence="1">The sequence shown here is derived from an EMBL/GenBank/DDBJ whole genome shotgun (WGS) entry which is preliminary data.</text>
</comment>
<reference evidence="1 2" key="2">
    <citation type="journal article" date="2022" name="Mol. Ecol. Resour.">
        <title>The genomes of chicory, endive, great burdock and yacon provide insights into Asteraceae paleo-polyploidization history and plant inulin production.</title>
        <authorList>
            <person name="Fan W."/>
            <person name="Wang S."/>
            <person name="Wang H."/>
            <person name="Wang A."/>
            <person name="Jiang F."/>
            <person name="Liu H."/>
            <person name="Zhao H."/>
            <person name="Xu D."/>
            <person name="Zhang Y."/>
        </authorList>
    </citation>
    <scope>NUCLEOTIDE SEQUENCE [LARGE SCALE GENOMIC DNA]</scope>
    <source>
        <strain evidence="2">cv. Punajuju</strain>
        <tissue evidence="1">Leaves</tissue>
    </source>
</reference>
<reference evidence="2" key="1">
    <citation type="journal article" date="2022" name="Mol. Ecol. Resour.">
        <title>The genomes of chicory, endive, great burdock and yacon provide insights into Asteraceae palaeo-polyploidization history and plant inulin production.</title>
        <authorList>
            <person name="Fan W."/>
            <person name="Wang S."/>
            <person name="Wang H."/>
            <person name="Wang A."/>
            <person name="Jiang F."/>
            <person name="Liu H."/>
            <person name="Zhao H."/>
            <person name="Xu D."/>
            <person name="Zhang Y."/>
        </authorList>
    </citation>
    <scope>NUCLEOTIDE SEQUENCE [LARGE SCALE GENOMIC DNA]</scope>
    <source>
        <strain evidence="2">cv. Punajuju</strain>
    </source>
</reference>